<feature type="domain" description="Response regulatory" evidence="5">
    <location>
        <begin position="20"/>
        <end position="137"/>
    </location>
</feature>
<keyword evidence="7" id="KW-1185">Reference proteome</keyword>
<dbReference type="Proteomes" id="UP000600449">
    <property type="component" value="Unassembled WGS sequence"/>
</dbReference>
<dbReference type="InterPro" id="IPR001789">
    <property type="entry name" value="Sig_transdc_resp-reg_receiver"/>
</dbReference>
<dbReference type="InterPro" id="IPR011006">
    <property type="entry name" value="CheY-like_superfamily"/>
</dbReference>
<evidence type="ECO:0000256" key="3">
    <source>
        <dbReference type="ARBA" id="ARBA00023163"/>
    </source>
</evidence>
<dbReference type="SUPFAM" id="SSF46785">
    <property type="entry name" value="Winged helix' DNA-binding domain"/>
    <property type="match status" value="1"/>
</dbReference>
<protein>
    <recommendedName>
        <fullName evidence="5">Response regulatory domain-containing protein</fullName>
    </recommendedName>
</protein>
<dbReference type="InterPro" id="IPR036388">
    <property type="entry name" value="WH-like_DNA-bd_sf"/>
</dbReference>
<dbReference type="Pfam" id="PF00072">
    <property type="entry name" value="Response_reg"/>
    <property type="match status" value="1"/>
</dbReference>
<dbReference type="SUPFAM" id="SSF52172">
    <property type="entry name" value="CheY-like"/>
    <property type="match status" value="1"/>
</dbReference>
<dbReference type="EMBL" id="BMMF01000006">
    <property type="protein sequence ID" value="GGK35337.1"/>
    <property type="molecule type" value="Genomic_DNA"/>
</dbReference>
<dbReference type="InterPro" id="IPR000835">
    <property type="entry name" value="HTH_MarR-typ"/>
</dbReference>
<dbReference type="Gene3D" id="1.10.10.10">
    <property type="entry name" value="Winged helix-like DNA-binding domain superfamily/Winged helix DNA-binding domain"/>
    <property type="match status" value="1"/>
</dbReference>
<dbReference type="GO" id="GO:0000976">
    <property type="term" value="F:transcription cis-regulatory region binding"/>
    <property type="evidence" value="ECO:0007669"/>
    <property type="project" value="TreeGrafter"/>
</dbReference>
<keyword evidence="2" id="KW-0238">DNA-binding</keyword>
<dbReference type="PANTHER" id="PTHR48111:SF67">
    <property type="entry name" value="TRANSCRIPTIONAL REGULATORY PROTEIN TCTD"/>
    <property type="match status" value="1"/>
</dbReference>
<dbReference type="CDD" id="cd00156">
    <property type="entry name" value="REC"/>
    <property type="match status" value="1"/>
</dbReference>
<dbReference type="Gene3D" id="3.40.50.2300">
    <property type="match status" value="1"/>
</dbReference>
<feature type="modified residue" description="4-aspartylphosphate" evidence="4">
    <location>
        <position position="70"/>
    </location>
</feature>
<evidence type="ECO:0000259" key="5">
    <source>
        <dbReference type="PROSITE" id="PS50110"/>
    </source>
</evidence>
<dbReference type="Pfam" id="PF12802">
    <property type="entry name" value="MarR_2"/>
    <property type="match status" value="1"/>
</dbReference>
<gene>
    <name evidence="6" type="ORF">GCM10011322_22730</name>
</gene>
<comment type="caution">
    <text evidence="6">The sequence shown here is derived from an EMBL/GenBank/DDBJ whole genome shotgun (WGS) entry which is preliminary data.</text>
</comment>
<dbReference type="InterPro" id="IPR039420">
    <property type="entry name" value="WalR-like"/>
</dbReference>
<sequence>MTIMATAFVRENAPDQETLTALLVDDDADFLEELADGLERLRVGVVCARDATEALAAVEGPTRIDVLVVDVGLPRIDGIELLRKLRARRRERPLPAIVLTGEATLERAVAALRVEAHDFLQKPVDAHEIAAAVRAAAARRDETPPTIALPDPAREEAPKACTTPGERLASLLAVRKERKRIFGASLFEDPVWEMLLDLAHADSRGEEVAVTSLCLVSGVSTTTALRRLDDMAAAGLIERRRDPSDGRRILVRLTDSGKEKVERYLATVDQKLG</sequence>
<evidence type="ECO:0000313" key="7">
    <source>
        <dbReference type="Proteomes" id="UP000600449"/>
    </source>
</evidence>
<dbReference type="RefSeq" id="WP_244645312.1">
    <property type="nucleotide sequence ID" value="NZ_BMMF01000006.1"/>
</dbReference>
<dbReference type="GO" id="GO:0003700">
    <property type="term" value="F:DNA-binding transcription factor activity"/>
    <property type="evidence" value="ECO:0007669"/>
    <property type="project" value="InterPro"/>
</dbReference>
<name>A0A917Q882_9HYPH</name>
<organism evidence="6 7">
    <name type="scientific">Salinarimonas ramus</name>
    <dbReference type="NCBI Taxonomy" id="690164"/>
    <lineage>
        <taxon>Bacteria</taxon>
        <taxon>Pseudomonadati</taxon>
        <taxon>Pseudomonadota</taxon>
        <taxon>Alphaproteobacteria</taxon>
        <taxon>Hyphomicrobiales</taxon>
        <taxon>Salinarimonadaceae</taxon>
        <taxon>Salinarimonas</taxon>
    </lineage>
</organism>
<keyword evidence="4" id="KW-0597">Phosphoprotein</keyword>
<dbReference type="InterPro" id="IPR023187">
    <property type="entry name" value="Tscrpt_reg_MarR-type_CS"/>
</dbReference>
<dbReference type="SMART" id="SM00448">
    <property type="entry name" value="REC"/>
    <property type="match status" value="1"/>
</dbReference>
<dbReference type="PANTHER" id="PTHR48111">
    <property type="entry name" value="REGULATOR OF RPOS"/>
    <property type="match status" value="1"/>
</dbReference>
<evidence type="ECO:0000256" key="4">
    <source>
        <dbReference type="PROSITE-ProRule" id="PRU00169"/>
    </source>
</evidence>
<dbReference type="GO" id="GO:0005829">
    <property type="term" value="C:cytosol"/>
    <property type="evidence" value="ECO:0007669"/>
    <property type="project" value="TreeGrafter"/>
</dbReference>
<evidence type="ECO:0000313" key="6">
    <source>
        <dbReference type="EMBL" id="GGK35337.1"/>
    </source>
</evidence>
<keyword evidence="3" id="KW-0804">Transcription</keyword>
<reference evidence="6 7" key="1">
    <citation type="journal article" date="2014" name="Int. J. Syst. Evol. Microbiol.">
        <title>Complete genome sequence of Corynebacterium casei LMG S-19264T (=DSM 44701T), isolated from a smear-ripened cheese.</title>
        <authorList>
            <consortium name="US DOE Joint Genome Institute (JGI-PGF)"/>
            <person name="Walter F."/>
            <person name="Albersmeier A."/>
            <person name="Kalinowski J."/>
            <person name="Ruckert C."/>
        </authorList>
    </citation>
    <scope>NUCLEOTIDE SEQUENCE [LARGE SCALE GENOMIC DNA]</scope>
    <source>
        <strain evidence="6 7">CGMCC 1.9161</strain>
    </source>
</reference>
<evidence type="ECO:0000256" key="2">
    <source>
        <dbReference type="ARBA" id="ARBA00023125"/>
    </source>
</evidence>
<dbReference type="GO" id="GO:0032993">
    <property type="term" value="C:protein-DNA complex"/>
    <property type="evidence" value="ECO:0007669"/>
    <property type="project" value="TreeGrafter"/>
</dbReference>
<dbReference type="PROSITE" id="PS01117">
    <property type="entry name" value="HTH_MARR_1"/>
    <property type="match status" value="1"/>
</dbReference>
<dbReference type="PROSITE" id="PS50110">
    <property type="entry name" value="RESPONSE_REGULATORY"/>
    <property type="match status" value="1"/>
</dbReference>
<dbReference type="AlphaFoldDB" id="A0A917Q882"/>
<accession>A0A917Q882</accession>
<evidence type="ECO:0000256" key="1">
    <source>
        <dbReference type="ARBA" id="ARBA00023015"/>
    </source>
</evidence>
<keyword evidence="1" id="KW-0805">Transcription regulation</keyword>
<dbReference type="InterPro" id="IPR036390">
    <property type="entry name" value="WH_DNA-bd_sf"/>
</dbReference>
<dbReference type="GO" id="GO:0000156">
    <property type="term" value="F:phosphorelay response regulator activity"/>
    <property type="evidence" value="ECO:0007669"/>
    <property type="project" value="TreeGrafter"/>
</dbReference>
<dbReference type="SMART" id="SM00347">
    <property type="entry name" value="HTH_MARR"/>
    <property type="match status" value="1"/>
</dbReference>
<proteinExistence type="predicted"/>